<dbReference type="PROSITE" id="PS51440">
    <property type="entry name" value="TIM_2"/>
    <property type="match status" value="1"/>
</dbReference>
<name>A0A1F6C525_9BACT</name>
<keyword evidence="3" id="KW-0312">Gluconeogenesis</keyword>
<dbReference type="EMBL" id="MFKP01000021">
    <property type="protein sequence ID" value="OGG44132.1"/>
    <property type="molecule type" value="Genomic_DNA"/>
</dbReference>
<dbReference type="AlphaFoldDB" id="A0A1F6C525"/>
<keyword evidence="3" id="KW-0324">Glycolysis</keyword>
<dbReference type="GO" id="GO:0004807">
    <property type="term" value="F:triose-phosphate isomerase activity"/>
    <property type="evidence" value="ECO:0007669"/>
    <property type="project" value="UniProtKB-EC"/>
</dbReference>
<keyword evidence="3" id="KW-0963">Cytoplasm</keyword>
<dbReference type="PANTHER" id="PTHR21139:SF42">
    <property type="entry name" value="TRIOSEPHOSPHATE ISOMERASE"/>
    <property type="match status" value="1"/>
</dbReference>
<reference evidence="4 5" key="1">
    <citation type="journal article" date="2016" name="Nat. Commun.">
        <title>Thousands of microbial genomes shed light on interconnected biogeochemical processes in an aquifer system.</title>
        <authorList>
            <person name="Anantharaman K."/>
            <person name="Brown C.T."/>
            <person name="Hug L.A."/>
            <person name="Sharon I."/>
            <person name="Castelle C.J."/>
            <person name="Probst A.J."/>
            <person name="Thomas B.C."/>
            <person name="Singh A."/>
            <person name="Wilkins M.J."/>
            <person name="Karaoz U."/>
            <person name="Brodie E.L."/>
            <person name="Williams K.H."/>
            <person name="Hubbard S.S."/>
            <person name="Banfield J.F."/>
        </authorList>
    </citation>
    <scope>NUCLEOTIDE SEQUENCE [LARGE SCALE GENOMIC DNA]</scope>
</reference>
<dbReference type="InterPro" id="IPR000652">
    <property type="entry name" value="Triosephosphate_isomerase"/>
</dbReference>
<evidence type="ECO:0000256" key="2">
    <source>
        <dbReference type="ARBA" id="ARBA00023235"/>
    </source>
</evidence>
<dbReference type="SUPFAM" id="SSF51351">
    <property type="entry name" value="Triosephosphate isomerase (TIM)"/>
    <property type="match status" value="1"/>
</dbReference>
<dbReference type="GO" id="GO:0005829">
    <property type="term" value="C:cytosol"/>
    <property type="evidence" value="ECO:0007669"/>
    <property type="project" value="TreeGrafter"/>
</dbReference>
<protein>
    <recommendedName>
        <fullName evidence="3">Triosephosphate isomerase</fullName>
        <ecNumber evidence="3">5.3.1.1</ecNumber>
    </recommendedName>
</protein>
<comment type="pathway">
    <text evidence="3">Carbohydrate degradation; glycolysis; D-glyceraldehyde 3-phosphate from glycerone phosphate: step 1/1.</text>
</comment>
<comment type="caution">
    <text evidence="4">The sequence shown here is derived from an EMBL/GenBank/DDBJ whole genome shotgun (WGS) entry which is preliminary data.</text>
</comment>
<proteinExistence type="inferred from homology"/>
<evidence type="ECO:0000313" key="4">
    <source>
        <dbReference type="EMBL" id="OGG44132.1"/>
    </source>
</evidence>
<dbReference type="Gene3D" id="3.20.20.70">
    <property type="entry name" value="Aldolase class I"/>
    <property type="match status" value="1"/>
</dbReference>
<comment type="subcellular location">
    <subcellularLocation>
        <location evidence="3">Cytoplasm</location>
    </subcellularLocation>
</comment>
<keyword evidence="2 3" id="KW-0413">Isomerase</keyword>
<comment type="pathway">
    <text evidence="3">Carbohydrate biosynthesis; gluconeogenesis.</text>
</comment>
<accession>A0A1F6C525</accession>
<comment type="similarity">
    <text evidence="1 3">Belongs to the triosephosphate isomerase family.</text>
</comment>
<comment type="subunit">
    <text evidence="3">Homodimer.</text>
</comment>
<evidence type="ECO:0000256" key="3">
    <source>
        <dbReference type="RuleBase" id="RU363013"/>
    </source>
</evidence>
<dbReference type="Proteomes" id="UP000178249">
    <property type="component" value="Unassembled WGS sequence"/>
</dbReference>
<organism evidence="4 5">
    <name type="scientific">Candidatus Kaiserbacteria bacterium RIFCSPHIGHO2_01_FULL_48_10</name>
    <dbReference type="NCBI Taxonomy" id="1798476"/>
    <lineage>
        <taxon>Bacteria</taxon>
        <taxon>Candidatus Kaiseribacteriota</taxon>
    </lineage>
</organism>
<evidence type="ECO:0000313" key="5">
    <source>
        <dbReference type="Proteomes" id="UP000178249"/>
    </source>
</evidence>
<dbReference type="InterPro" id="IPR013785">
    <property type="entry name" value="Aldolase_TIM"/>
</dbReference>
<gene>
    <name evidence="4" type="ORF">A2841_03990</name>
</gene>
<dbReference type="PANTHER" id="PTHR21139">
    <property type="entry name" value="TRIOSEPHOSPHATE ISOMERASE"/>
    <property type="match status" value="1"/>
</dbReference>
<dbReference type="CDD" id="cd00311">
    <property type="entry name" value="TIM"/>
    <property type="match status" value="1"/>
</dbReference>
<sequence length="252" mass="27387">MAKPLIVGNWKMYVNTFSEGKKLLKEIDHAFPRGIKADVVVCPPVALAIGLRREYAGRRIVFGTQDSFWEQEGAFTGGVSPRALFDSGIEYVIIGHAEQRMRGDTNDIVAKKVSAALLAGLRPVVCVGENARDEEGKHFGALKTEIVESLARVAPSSAGKVIIAYDPLWAIGQDTPAPPRLAAQSIIFIRKTLAEMWGREQALKTRIIYGGSVDSAHASLFAEEKSIQGLLPGRASVDAREFCAIIKAFSYS</sequence>
<dbReference type="UniPathway" id="UPA00138"/>
<dbReference type="InterPro" id="IPR035990">
    <property type="entry name" value="TIM_sf"/>
</dbReference>
<dbReference type="GO" id="GO:0019563">
    <property type="term" value="P:glycerol catabolic process"/>
    <property type="evidence" value="ECO:0007669"/>
    <property type="project" value="TreeGrafter"/>
</dbReference>
<dbReference type="Pfam" id="PF00121">
    <property type="entry name" value="TIM"/>
    <property type="match status" value="1"/>
</dbReference>
<comment type="catalytic activity">
    <reaction evidence="3">
        <text>D-glyceraldehyde 3-phosphate = dihydroxyacetone phosphate</text>
        <dbReference type="Rhea" id="RHEA:18585"/>
        <dbReference type="ChEBI" id="CHEBI:57642"/>
        <dbReference type="ChEBI" id="CHEBI:59776"/>
        <dbReference type="EC" id="5.3.1.1"/>
    </reaction>
</comment>
<dbReference type="GO" id="GO:0046166">
    <property type="term" value="P:glyceraldehyde-3-phosphate biosynthetic process"/>
    <property type="evidence" value="ECO:0007669"/>
    <property type="project" value="TreeGrafter"/>
</dbReference>
<evidence type="ECO:0000256" key="1">
    <source>
        <dbReference type="ARBA" id="ARBA00007422"/>
    </source>
</evidence>
<dbReference type="GO" id="GO:0006094">
    <property type="term" value="P:gluconeogenesis"/>
    <property type="evidence" value="ECO:0007669"/>
    <property type="project" value="UniProtKB-UniPathway"/>
</dbReference>
<dbReference type="GO" id="GO:0006096">
    <property type="term" value="P:glycolytic process"/>
    <property type="evidence" value="ECO:0007669"/>
    <property type="project" value="UniProtKB-UniPathway"/>
</dbReference>
<dbReference type="EC" id="5.3.1.1" evidence="3"/>
<dbReference type="UniPathway" id="UPA00109">
    <property type="reaction ID" value="UER00189"/>
</dbReference>